<evidence type="ECO:0000313" key="2">
    <source>
        <dbReference type="EMBL" id="MDD9205143.1"/>
    </source>
</evidence>
<evidence type="ECO:0000256" key="1">
    <source>
        <dbReference type="SAM" id="SignalP"/>
    </source>
</evidence>
<organism evidence="2 3">
    <name type="scientific">Georgenia halotolerans</name>
    <dbReference type="NCBI Taxonomy" id="3028317"/>
    <lineage>
        <taxon>Bacteria</taxon>
        <taxon>Bacillati</taxon>
        <taxon>Actinomycetota</taxon>
        <taxon>Actinomycetes</taxon>
        <taxon>Micrococcales</taxon>
        <taxon>Bogoriellaceae</taxon>
        <taxon>Georgenia</taxon>
    </lineage>
</organism>
<feature type="chain" id="PRO_5046586910" description="VCBS repeat-containing protein" evidence="1">
    <location>
        <begin position="30"/>
        <end position="73"/>
    </location>
</feature>
<gene>
    <name evidence="2" type="ORF">PU560_01520</name>
</gene>
<protein>
    <recommendedName>
        <fullName evidence="4">VCBS repeat-containing protein</fullName>
    </recommendedName>
</protein>
<proteinExistence type="predicted"/>
<keyword evidence="3" id="KW-1185">Reference proteome</keyword>
<reference evidence="2" key="1">
    <citation type="submission" date="2023-02" db="EMBL/GenBank/DDBJ databases">
        <title>Georgenia sp.10Sc9-8, isolated from a soil sample collected from the Taklamakan desert.</title>
        <authorList>
            <person name="Liu S."/>
        </authorList>
    </citation>
    <scope>NUCLEOTIDE SEQUENCE</scope>
    <source>
        <strain evidence="2">10Sc9-8</strain>
    </source>
</reference>
<evidence type="ECO:0000313" key="3">
    <source>
        <dbReference type="Proteomes" id="UP001165561"/>
    </source>
</evidence>
<sequence>MKRQRFVGVVAGLAATAGVVLGGASTAVAKGGEVGGTGDQYFLSNTLAATSNIHLSYGRSSDQVYIGDWDGDG</sequence>
<name>A0ABT5TSV2_9MICO</name>
<dbReference type="Proteomes" id="UP001165561">
    <property type="component" value="Unassembled WGS sequence"/>
</dbReference>
<evidence type="ECO:0008006" key="4">
    <source>
        <dbReference type="Google" id="ProtNLM"/>
    </source>
</evidence>
<keyword evidence="1" id="KW-0732">Signal</keyword>
<dbReference type="EMBL" id="JARACI010000295">
    <property type="protein sequence ID" value="MDD9205143.1"/>
    <property type="molecule type" value="Genomic_DNA"/>
</dbReference>
<feature type="signal peptide" evidence="1">
    <location>
        <begin position="1"/>
        <end position="29"/>
    </location>
</feature>
<comment type="caution">
    <text evidence="2">The sequence shown here is derived from an EMBL/GenBank/DDBJ whole genome shotgun (WGS) entry which is preliminary data.</text>
</comment>
<feature type="non-terminal residue" evidence="2">
    <location>
        <position position="73"/>
    </location>
</feature>
<accession>A0ABT5TSV2</accession>